<dbReference type="GO" id="GO:0051539">
    <property type="term" value="F:4 iron, 4 sulfur cluster binding"/>
    <property type="evidence" value="ECO:0007669"/>
    <property type="project" value="UniProtKB-KW"/>
</dbReference>
<keyword evidence="1" id="KW-0004">4Fe-4S</keyword>
<sequence>MSEVREIFSSIQGEGIYVGRRQIFVRFSECNLDCDYCDTPIKKAKFYTIAGKKKILKNADDVANEIKNLYTKDVFSISLTGGEPLIYTSLIRQIGNKTGIPLYLETNSTLPEKAEEIKDIITYAACGIKLNYPKFYNDSLKTIEILNHCLKSGNLFVKVVITKDVDVADIEISAENLKNIDDNIPLVLQPQTGIKWDNSYKNTLLTMSETACNFLKDVRIIPQLHKFLGFE</sequence>
<dbReference type="InterPro" id="IPR013785">
    <property type="entry name" value="Aldolase_TIM"/>
</dbReference>
<dbReference type="InterPro" id="IPR024924">
    <property type="entry name" value="7-CO-7-deazaguanine_synth-like"/>
</dbReference>
<keyword evidence="5" id="KW-0408">Iron</keyword>
<dbReference type="Gene3D" id="3.20.20.70">
    <property type="entry name" value="Aldolase class I"/>
    <property type="match status" value="1"/>
</dbReference>
<dbReference type="PIRSF" id="PIRSF000370">
    <property type="entry name" value="QueE"/>
    <property type="match status" value="1"/>
</dbReference>
<dbReference type="PANTHER" id="PTHR42836:SF1">
    <property type="entry name" value="7-CARBOXY-7-DEAZAGUANINE SYNTHASE"/>
    <property type="match status" value="1"/>
</dbReference>
<evidence type="ECO:0000256" key="6">
    <source>
        <dbReference type="ARBA" id="ARBA00023014"/>
    </source>
</evidence>
<dbReference type="AlphaFoldDB" id="A0A098E7N7"/>
<evidence type="ECO:0000256" key="3">
    <source>
        <dbReference type="ARBA" id="ARBA00022723"/>
    </source>
</evidence>
<dbReference type="Pfam" id="PF04055">
    <property type="entry name" value="Radical_SAM"/>
    <property type="match status" value="1"/>
</dbReference>
<evidence type="ECO:0000256" key="5">
    <source>
        <dbReference type="ARBA" id="ARBA00023004"/>
    </source>
</evidence>
<keyword evidence="3" id="KW-0479">Metal-binding</keyword>
<organism evidence="9">
    <name type="scientific">groundwater metagenome</name>
    <dbReference type="NCBI Taxonomy" id="717931"/>
    <lineage>
        <taxon>unclassified sequences</taxon>
        <taxon>metagenomes</taxon>
        <taxon>ecological metagenomes</taxon>
    </lineage>
</organism>
<dbReference type="InterPro" id="IPR058240">
    <property type="entry name" value="rSAM_sf"/>
</dbReference>
<evidence type="ECO:0000256" key="7">
    <source>
        <dbReference type="ARBA" id="ARBA00023239"/>
    </source>
</evidence>
<protein>
    <submittedName>
        <fullName evidence="9">Putative 7-carboxy-7-deazaguanine synthase</fullName>
        <ecNumber evidence="9">4.3.99.3</ecNumber>
    </submittedName>
</protein>
<accession>A0A098E7N7</accession>
<dbReference type="InterPro" id="IPR007197">
    <property type="entry name" value="rSAM"/>
</dbReference>
<feature type="domain" description="Radical SAM core" evidence="8">
    <location>
        <begin position="17"/>
        <end position="231"/>
    </location>
</feature>
<name>A0A098E7N7_9ZZZZ</name>
<dbReference type="PROSITE" id="PS51918">
    <property type="entry name" value="RADICAL_SAM"/>
    <property type="match status" value="1"/>
</dbReference>
<proteinExistence type="inferred from homology"/>
<dbReference type="CDD" id="cd01335">
    <property type="entry name" value="Radical_SAM"/>
    <property type="match status" value="1"/>
</dbReference>
<dbReference type="SFLD" id="SFLDS00029">
    <property type="entry name" value="Radical_SAM"/>
    <property type="match status" value="1"/>
</dbReference>
<evidence type="ECO:0000313" key="9">
    <source>
        <dbReference type="EMBL" id="CEG12033.1"/>
    </source>
</evidence>
<evidence type="ECO:0000259" key="8">
    <source>
        <dbReference type="PROSITE" id="PS51918"/>
    </source>
</evidence>
<evidence type="ECO:0000256" key="4">
    <source>
        <dbReference type="ARBA" id="ARBA00022842"/>
    </source>
</evidence>
<reference evidence="9" key="1">
    <citation type="submission" date="2014-09" db="EMBL/GenBank/DDBJ databases">
        <authorList>
            <person name="Probst J Alexander"/>
        </authorList>
    </citation>
    <scope>NUCLEOTIDE SEQUENCE</scope>
</reference>
<gene>
    <name evidence="9" type="ORF">MSIBF_A1890002</name>
</gene>
<dbReference type="EC" id="4.3.99.3" evidence="9"/>
<evidence type="ECO:0000256" key="2">
    <source>
        <dbReference type="ARBA" id="ARBA00022691"/>
    </source>
</evidence>
<keyword evidence="6" id="KW-0411">Iron-sulfur</keyword>
<dbReference type="HAMAP" id="MF_00917">
    <property type="entry name" value="QueE"/>
    <property type="match status" value="1"/>
</dbReference>
<dbReference type="SUPFAM" id="SSF102114">
    <property type="entry name" value="Radical SAM enzymes"/>
    <property type="match status" value="1"/>
</dbReference>
<keyword evidence="4" id="KW-0460">Magnesium</keyword>
<keyword evidence="7 9" id="KW-0456">Lyase</keyword>
<dbReference type="EMBL" id="CCXY01000100">
    <property type="protein sequence ID" value="CEG12033.1"/>
    <property type="molecule type" value="Genomic_DNA"/>
</dbReference>
<evidence type="ECO:0000256" key="1">
    <source>
        <dbReference type="ARBA" id="ARBA00022485"/>
    </source>
</evidence>
<keyword evidence="2" id="KW-0949">S-adenosyl-L-methionine</keyword>
<dbReference type="GO" id="GO:0016829">
    <property type="term" value="F:lyase activity"/>
    <property type="evidence" value="ECO:0007669"/>
    <property type="project" value="UniProtKB-KW"/>
</dbReference>
<dbReference type="GO" id="GO:0046872">
    <property type="term" value="F:metal ion binding"/>
    <property type="evidence" value="ECO:0007669"/>
    <property type="project" value="UniProtKB-KW"/>
</dbReference>
<dbReference type="PANTHER" id="PTHR42836">
    <property type="entry name" value="7-CARBOXY-7-DEAZAGUANINE SYNTHASE"/>
    <property type="match status" value="1"/>
</dbReference>